<evidence type="ECO:0000259" key="2">
    <source>
        <dbReference type="Pfam" id="PF12146"/>
    </source>
</evidence>
<accession>A0ABX8CM55</accession>
<dbReference type="Pfam" id="PF12146">
    <property type="entry name" value="Hydrolase_4"/>
    <property type="match status" value="1"/>
</dbReference>
<dbReference type="Gene3D" id="3.40.50.1820">
    <property type="entry name" value="alpha/beta hydrolase"/>
    <property type="match status" value="1"/>
</dbReference>
<keyword evidence="4" id="KW-1185">Reference proteome</keyword>
<dbReference type="EMBL" id="CP074371">
    <property type="protein sequence ID" value="QVI19974.1"/>
    <property type="molecule type" value="Genomic_DNA"/>
</dbReference>
<dbReference type="InterPro" id="IPR017208">
    <property type="entry name" value="UCP037442_abhydr"/>
</dbReference>
<dbReference type="PIRSF" id="PIRSF037442">
    <property type="entry name" value="UCP037442_abhydr"/>
    <property type="match status" value="1"/>
</dbReference>
<evidence type="ECO:0000313" key="4">
    <source>
        <dbReference type="Proteomes" id="UP000683310"/>
    </source>
</evidence>
<feature type="domain" description="Serine aminopeptidase S33" evidence="2">
    <location>
        <begin position="53"/>
        <end position="169"/>
    </location>
</feature>
<dbReference type="Proteomes" id="UP000683310">
    <property type="component" value="Chromosome"/>
</dbReference>
<gene>
    <name evidence="3" type="ORF">KHQ06_27375</name>
</gene>
<comment type="similarity">
    <text evidence="1">Belongs to the AB hydrolase superfamily.</text>
</comment>
<reference evidence="3 4" key="1">
    <citation type="submission" date="2021-04" db="EMBL/GenBank/DDBJ databases">
        <title>Nocardia tengchongensis.</title>
        <authorList>
            <person name="Zhuang k."/>
            <person name="Ran Y."/>
            <person name="Li W."/>
        </authorList>
    </citation>
    <scope>NUCLEOTIDE SEQUENCE [LARGE SCALE GENOMIC DNA]</scope>
    <source>
        <strain evidence="3 4">CFH S0057</strain>
    </source>
</reference>
<dbReference type="SUPFAM" id="SSF53474">
    <property type="entry name" value="alpha/beta-Hydrolases"/>
    <property type="match status" value="1"/>
</dbReference>
<evidence type="ECO:0000256" key="1">
    <source>
        <dbReference type="ARBA" id="ARBA00008645"/>
    </source>
</evidence>
<proteinExistence type="inferred from homology"/>
<evidence type="ECO:0000313" key="3">
    <source>
        <dbReference type="EMBL" id="QVI19974.1"/>
    </source>
</evidence>
<dbReference type="GO" id="GO:0016787">
    <property type="term" value="F:hydrolase activity"/>
    <property type="evidence" value="ECO:0007669"/>
    <property type="project" value="UniProtKB-KW"/>
</dbReference>
<dbReference type="InterPro" id="IPR022742">
    <property type="entry name" value="Hydrolase_4"/>
</dbReference>
<dbReference type="InterPro" id="IPR050261">
    <property type="entry name" value="FrsA_esterase"/>
</dbReference>
<keyword evidence="3" id="KW-0378">Hydrolase</keyword>
<organism evidence="3 4">
    <name type="scientific">Nocardia tengchongensis</name>
    <dbReference type="NCBI Taxonomy" id="2055889"/>
    <lineage>
        <taxon>Bacteria</taxon>
        <taxon>Bacillati</taxon>
        <taxon>Actinomycetota</taxon>
        <taxon>Actinomycetes</taxon>
        <taxon>Mycobacteriales</taxon>
        <taxon>Nocardiaceae</taxon>
        <taxon>Nocardia</taxon>
    </lineage>
</organism>
<protein>
    <submittedName>
        <fullName evidence="3">Alpha/beta fold hydrolase</fullName>
    </submittedName>
</protein>
<dbReference type="InterPro" id="IPR029058">
    <property type="entry name" value="AB_hydrolase_fold"/>
</dbReference>
<dbReference type="PANTHER" id="PTHR22946">
    <property type="entry name" value="DIENELACTONE HYDROLASE DOMAIN-CONTAINING PROTEIN-RELATED"/>
    <property type="match status" value="1"/>
</dbReference>
<name>A0ABX8CM55_9NOCA</name>
<sequence>MSTPSQTPVSGEKRPSEFSALEAVSVTVPKSDVSEAVSFVLRVLPAADPTAPVLLVLPAIAMKAKFYLPLAKSLHAAGLSAATVDLRAQGESTPPLGEAANHGYRQLLEADLPAILDALRERFPEAPIYLVGHSLGGQLSLLYGAAHPDRLAGVITIATGVVFWRAFELKRWASVLYGSQYVGVVSRLRGIWPGGKVMGGPMAGGVMADWSWHALTGRYQPAGSQLNYDRLLGVSPLRTLMVSFESDPLGPKSTVDHLARRLKRAELTRWHLEPGSGIENLDHFAWIKDSPALGARFAEWVRDSR</sequence>